<evidence type="ECO:0000256" key="1">
    <source>
        <dbReference type="SAM" id="SignalP"/>
    </source>
</evidence>
<evidence type="ECO:0000259" key="2">
    <source>
        <dbReference type="Pfam" id="PF05922"/>
    </source>
</evidence>
<reference evidence="3 4" key="1">
    <citation type="journal article" date="2022" name="G3 (Bethesda)">
        <title>Whole-genome sequence and methylome profiling of the almond [Prunus dulcis (Mill.) D.A. Webb] cultivar 'Nonpareil'.</title>
        <authorList>
            <person name="D'Amico-Willman K.M."/>
            <person name="Ouma W.Z."/>
            <person name="Meulia T."/>
            <person name="Sideli G.M."/>
            <person name="Gradziel T.M."/>
            <person name="Fresnedo-Ramirez J."/>
        </authorList>
    </citation>
    <scope>NUCLEOTIDE SEQUENCE [LARGE SCALE GENOMIC DNA]</scope>
    <source>
        <strain evidence="3">Clone GOH B32 T37-40</strain>
    </source>
</reference>
<name>A0AAD5F620_PRUDU</name>
<protein>
    <recommendedName>
        <fullName evidence="2">Inhibitor I9 domain-containing protein</fullName>
    </recommendedName>
</protein>
<feature type="domain" description="Inhibitor I9" evidence="2">
    <location>
        <begin position="28"/>
        <end position="102"/>
    </location>
</feature>
<organism evidence="3 4">
    <name type="scientific">Prunus dulcis</name>
    <name type="common">Almond</name>
    <name type="synonym">Amygdalus dulcis</name>
    <dbReference type="NCBI Taxonomy" id="3755"/>
    <lineage>
        <taxon>Eukaryota</taxon>
        <taxon>Viridiplantae</taxon>
        <taxon>Streptophyta</taxon>
        <taxon>Embryophyta</taxon>
        <taxon>Tracheophyta</taxon>
        <taxon>Spermatophyta</taxon>
        <taxon>Magnoliopsida</taxon>
        <taxon>eudicotyledons</taxon>
        <taxon>Gunneridae</taxon>
        <taxon>Pentapetalae</taxon>
        <taxon>rosids</taxon>
        <taxon>fabids</taxon>
        <taxon>Rosales</taxon>
        <taxon>Rosaceae</taxon>
        <taxon>Amygdaloideae</taxon>
        <taxon>Amygdaleae</taxon>
        <taxon>Prunus</taxon>
    </lineage>
</organism>
<comment type="caution">
    <text evidence="3">The sequence shown here is derived from an EMBL/GenBank/DDBJ whole genome shotgun (WGS) entry which is preliminary data.</text>
</comment>
<evidence type="ECO:0000313" key="4">
    <source>
        <dbReference type="Proteomes" id="UP001054821"/>
    </source>
</evidence>
<accession>A0AAD5F620</accession>
<dbReference type="AlphaFoldDB" id="A0AAD5F620"/>
<sequence>MGLCYMILPLLLSMLPQINTAEEYKTYIHMNNSHKPASFLTHESWHRSILKSQPSPHADQHDSEMLLYSYNHVMPGFSARLTPSQLSELEKSPAHVATHPESFGQLTQHIAPSFLVSNTNLAYGLLRPTAKA</sequence>
<dbReference type="PANTHER" id="PTHR48222">
    <property type="entry name" value="PROTEINASE INHIBITOR, PROPEPTIDE"/>
    <property type="match status" value="1"/>
</dbReference>
<dbReference type="FunFam" id="3.30.70.80:FF:000003">
    <property type="entry name" value="Subtilisin-like protease SBT1.9"/>
    <property type="match status" value="1"/>
</dbReference>
<dbReference type="InterPro" id="IPR037045">
    <property type="entry name" value="S8pro/Inhibitor_I9_sf"/>
</dbReference>
<dbReference type="Pfam" id="PF05922">
    <property type="entry name" value="Inhibitor_I9"/>
    <property type="match status" value="1"/>
</dbReference>
<dbReference type="Gene3D" id="3.30.70.80">
    <property type="entry name" value="Peptidase S8 propeptide/proteinase inhibitor I9"/>
    <property type="match status" value="1"/>
</dbReference>
<keyword evidence="1" id="KW-0732">Signal</keyword>
<dbReference type="PANTHER" id="PTHR48222:SF4">
    <property type="entry name" value="PROTEINASE INHIBITOR, PROPEPTIDE"/>
    <property type="match status" value="1"/>
</dbReference>
<dbReference type="InterPro" id="IPR010259">
    <property type="entry name" value="S8pro/Inhibitor_I9"/>
</dbReference>
<dbReference type="EMBL" id="JAJFAZ020000001">
    <property type="protein sequence ID" value="KAI5354453.1"/>
    <property type="molecule type" value="Genomic_DNA"/>
</dbReference>
<dbReference type="Proteomes" id="UP001054821">
    <property type="component" value="Chromosome 1"/>
</dbReference>
<feature type="signal peptide" evidence="1">
    <location>
        <begin position="1"/>
        <end position="21"/>
    </location>
</feature>
<keyword evidence="4" id="KW-1185">Reference proteome</keyword>
<evidence type="ECO:0000313" key="3">
    <source>
        <dbReference type="EMBL" id="KAI5354453.1"/>
    </source>
</evidence>
<gene>
    <name evidence="3" type="ORF">L3X38_007348</name>
</gene>
<feature type="chain" id="PRO_5042002842" description="Inhibitor I9 domain-containing protein" evidence="1">
    <location>
        <begin position="22"/>
        <end position="132"/>
    </location>
</feature>
<proteinExistence type="predicted"/>